<evidence type="ECO:0000259" key="5">
    <source>
        <dbReference type="PROSITE" id="PS50893"/>
    </source>
</evidence>
<protein>
    <submittedName>
        <fullName evidence="6">ABC transporter ATPase</fullName>
    </submittedName>
</protein>
<comment type="similarity">
    <text evidence="1">Belongs to the ABC transporter superfamily.</text>
</comment>
<keyword evidence="2" id="KW-0813">Transport</keyword>
<reference evidence="6 7" key="1">
    <citation type="journal article" date="2015" name="Genome Announc.">
        <title>Expanding the biotechnology potential of lactobacilli through comparative genomics of 213 strains and associated genera.</title>
        <authorList>
            <person name="Sun Z."/>
            <person name="Harris H.M."/>
            <person name="McCann A."/>
            <person name="Guo C."/>
            <person name="Argimon S."/>
            <person name="Zhang W."/>
            <person name="Yang X."/>
            <person name="Jeffery I.B."/>
            <person name="Cooney J.C."/>
            <person name="Kagawa T.F."/>
            <person name="Liu W."/>
            <person name="Song Y."/>
            <person name="Salvetti E."/>
            <person name="Wrobel A."/>
            <person name="Rasinkangas P."/>
            <person name="Parkhill J."/>
            <person name="Rea M.C."/>
            <person name="O'Sullivan O."/>
            <person name="Ritari J."/>
            <person name="Douillard F.P."/>
            <person name="Paul Ross R."/>
            <person name="Yang R."/>
            <person name="Briner A.E."/>
            <person name="Felis G.E."/>
            <person name="de Vos W.M."/>
            <person name="Barrangou R."/>
            <person name="Klaenhammer T.R."/>
            <person name="Caufield P.W."/>
            <person name="Cui Y."/>
            <person name="Zhang H."/>
            <person name="O'Toole P.W."/>
        </authorList>
    </citation>
    <scope>NUCLEOTIDE SEQUENCE [LARGE SCALE GENOMIC DNA]</scope>
    <source>
        <strain evidence="6 7">DSM 20178</strain>
    </source>
</reference>
<dbReference type="AlphaFoldDB" id="A0A0R1EYS3"/>
<dbReference type="Gene3D" id="3.40.50.300">
    <property type="entry name" value="P-loop containing nucleotide triphosphate hydrolases"/>
    <property type="match status" value="1"/>
</dbReference>
<evidence type="ECO:0000256" key="2">
    <source>
        <dbReference type="ARBA" id="ARBA00022448"/>
    </source>
</evidence>
<proteinExistence type="inferred from homology"/>
<comment type="caution">
    <text evidence="6">The sequence shown here is derived from an EMBL/GenBank/DDBJ whole genome shotgun (WGS) entry which is preliminary data.</text>
</comment>
<gene>
    <name evidence="6" type="ORF">FD51_GL000917</name>
</gene>
<evidence type="ECO:0000256" key="4">
    <source>
        <dbReference type="ARBA" id="ARBA00022840"/>
    </source>
</evidence>
<sequence length="286" mass="30684">MKLTTKNLTMQFHNKMALNHVSVTIESGGLVGLIGPNGAGKSTFMKILATLMRPTAGDVLLNGQSILRHPGKMRRVLGYMPQTVPIIPQLTATEYLQYLAALKGLPTTKADRQIKALLQQMHLQGAAHARLGGFSGGMRQRVGLAAALLGDPKIIIVDEPSAGLDPIERIMMRNLLSELAQTRIVLLSTHIVSDVEAVASQLLLLKGGQLVFQGTAPALIQAATGHVWEYVLPQGTEPQTDQAMSEMRQATDGIHIRTVAKQSPTPQAVAVTPTLEDATLSALESR</sequence>
<dbReference type="PROSITE" id="PS50893">
    <property type="entry name" value="ABC_TRANSPORTER_2"/>
    <property type="match status" value="1"/>
</dbReference>
<dbReference type="SUPFAM" id="SSF52540">
    <property type="entry name" value="P-loop containing nucleoside triphosphate hydrolases"/>
    <property type="match status" value="1"/>
</dbReference>
<dbReference type="InterPro" id="IPR003593">
    <property type="entry name" value="AAA+_ATPase"/>
</dbReference>
<organism evidence="6 7">
    <name type="scientific">Lacticaseibacillus zeae DSM 20178 = KCTC 3804</name>
    <dbReference type="NCBI Taxonomy" id="1423816"/>
    <lineage>
        <taxon>Bacteria</taxon>
        <taxon>Bacillati</taxon>
        <taxon>Bacillota</taxon>
        <taxon>Bacilli</taxon>
        <taxon>Lactobacillales</taxon>
        <taxon>Lactobacillaceae</taxon>
        <taxon>Lacticaseibacillus</taxon>
    </lineage>
</organism>
<feature type="domain" description="ABC transporter" evidence="5">
    <location>
        <begin position="3"/>
        <end position="232"/>
    </location>
</feature>
<evidence type="ECO:0000256" key="3">
    <source>
        <dbReference type="ARBA" id="ARBA00022741"/>
    </source>
</evidence>
<dbReference type="InterPro" id="IPR003439">
    <property type="entry name" value="ABC_transporter-like_ATP-bd"/>
</dbReference>
<dbReference type="PANTHER" id="PTHR43335">
    <property type="entry name" value="ABC TRANSPORTER, ATP-BINDING PROTEIN"/>
    <property type="match status" value="1"/>
</dbReference>
<keyword evidence="3" id="KW-0547">Nucleotide-binding</keyword>
<dbReference type="Proteomes" id="UP000051984">
    <property type="component" value="Unassembled WGS sequence"/>
</dbReference>
<dbReference type="GO" id="GO:0016887">
    <property type="term" value="F:ATP hydrolysis activity"/>
    <property type="evidence" value="ECO:0007669"/>
    <property type="project" value="InterPro"/>
</dbReference>
<dbReference type="InterPro" id="IPR027417">
    <property type="entry name" value="P-loop_NTPase"/>
</dbReference>
<accession>A0A0R1EYS3</accession>
<evidence type="ECO:0000313" key="7">
    <source>
        <dbReference type="Proteomes" id="UP000051984"/>
    </source>
</evidence>
<dbReference type="PROSITE" id="PS00211">
    <property type="entry name" value="ABC_TRANSPORTER_1"/>
    <property type="match status" value="1"/>
</dbReference>
<dbReference type="PATRIC" id="fig|1423816.3.peg.948"/>
<dbReference type="Pfam" id="PF00005">
    <property type="entry name" value="ABC_tran"/>
    <property type="match status" value="1"/>
</dbReference>
<evidence type="ECO:0000313" key="6">
    <source>
        <dbReference type="EMBL" id="KRK11767.1"/>
    </source>
</evidence>
<dbReference type="RefSeq" id="WP_010492464.1">
    <property type="nucleotide sequence ID" value="NZ_AZCT01000014.1"/>
</dbReference>
<dbReference type="eggNOG" id="COG1131">
    <property type="taxonomic scope" value="Bacteria"/>
</dbReference>
<keyword evidence="4" id="KW-0067">ATP-binding</keyword>
<dbReference type="PANTHER" id="PTHR43335:SF2">
    <property type="entry name" value="ABC TRANSPORTER, ATP-BINDING PROTEIN"/>
    <property type="match status" value="1"/>
</dbReference>
<dbReference type="EMBL" id="AZCT01000014">
    <property type="protein sequence ID" value="KRK11767.1"/>
    <property type="molecule type" value="Genomic_DNA"/>
</dbReference>
<dbReference type="SMART" id="SM00382">
    <property type="entry name" value="AAA"/>
    <property type="match status" value="1"/>
</dbReference>
<evidence type="ECO:0000256" key="1">
    <source>
        <dbReference type="ARBA" id="ARBA00005417"/>
    </source>
</evidence>
<dbReference type="GO" id="GO:0005524">
    <property type="term" value="F:ATP binding"/>
    <property type="evidence" value="ECO:0007669"/>
    <property type="project" value="UniProtKB-KW"/>
</dbReference>
<dbReference type="InterPro" id="IPR017871">
    <property type="entry name" value="ABC_transporter-like_CS"/>
</dbReference>
<name>A0A0R1EYS3_LACZE</name>